<proteinExistence type="predicted"/>
<feature type="region of interest" description="Disordered" evidence="1">
    <location>
        <begin position="158"/>
        <end position="178"/>
    </location>
</feature>
<feature type="region of interest" description="Disordered" evidence="1">
    <location>
        <begin position="1"/>
        <end position="39"/>
    </location>
</feature>
<dbReference type="AlphaFoldDB" id="A0A3P6G3S1"/>
<reference evidence="2" key="1">
    <citation type="submission" date="2018-11" db="EMBL/GenBank/DDBJ databases">
        <authorList>
            <consortium name="Genoscope - CEA"/>
            <person name="William W."/>
        </authorList>
    </citation>
    <scope>NUCLEOTIDE SEQUENCE</scope>
</reference>
<dbReference type="EMBL" id="LR031879">
    <property type="protein sequence ID" value="VDD59660.1"/>
    <property type="molecule type" value="Genomic_DNA"/>
</dbReference>
<name>A0A3P6G3S1_BRAOL</name>
<evidence type="ECO:0000256" key="1">
    <source>
        <dbReference type="SAM" id="MobiDB-lite"/>
    </source>
</evidence>
<evidence type="ECO:0000313" key="2">
    <source>
        <dbReference type="EMBL" id="VDD59660.1"/>
    </source>
</evidence>
<gene>
    <name evidence="2" type="ORF">BOLC8T52889H</name>
</gene>
<feature type="compositionally biased region" description="Basic residues" evidence="1">
    <location>
        <begin position="159"/>
        <end position="178"/>
    </location>
</feature>
<accession>A0A3P6G3S1</accession>
<protein>
    <submittedName>
        <fullName evidence="2">Uncharacterized protein</fullName>
    </submittedName>
</protein>
<organism evidence="2">
    <name type="scientific">Brassica oleracea</name>
    <name type="common">Wild cabbage</name>
    <dbReference type="NCBI Taxonomy" id="3712"/>
    <lineage>
        <taxon>Eukaryota</taxon>
        <taxon>Viridiplantae</taxon>
        <taxon>Streptophyta</taxon>
        <taxon>Embryophyta</taxon>
        <taxon>Tracheophyta</taxon>
        <taxon>Spermatophyta</taxon>
        <taxon>Magnoliopsida</taxon>
        <taxon>eudicotyledons</taxon>
        <taxon>Gunneridae</taxon>
        <taxon>Pentapetalae</taxon>
        <taxon>rosids</taxon>
        <taxon>malvids</taxon>
        <taxon>Brassicales</taxon>
        <taxon>Brassicaceae</taxon>
        <taxon>Brassiceae</taxon>
        <taxon>Brassica</taxon>
    </lineage>
</organism>
<sequence length="178" mass="20752">MEGKEEDVRVGANKFPERQPIGTSAQSDKDYKEPPPASAAVRARGAELVVVLESRNRRVHSHLPVPLHNSVDSNGSTKHVCLRWNPRHCLGFRWHDLCPRLLYCRHLRWAHKPSGDIRAVLSSETFTDQSCLLHGHAMPRSHLRRRCCQRLPAYPLPNPRRRSQHRRSWLHQRIRPRR</sequence>